<reference evidence="2 3" key="1">
    <citation type="submission" date="2024-06" db="EMBL/GenBank/DDBJ databases">
        <title>Caproicibacterium argilliputei sp. nov, a novel caproic acid producing anaerobic bacterium isolated from pit mud.</title>
        <authorList>
            <person name="Xia S."/>
        </authorList>
    </citation>
    <scope>NUCLEOTIDE SEQUENCE [LARGE SCALE GENOMIC DNA]</scope>
    <source>
        <strain evidence="2 3">ZCY20-5</strain>
    </source>
</reference>
<proteinExistence type="predicted"/>
<feature type="transmembrane region" description="Helical" evidence="1">
    <location>
        <begin position="173"/>
        <end position="194"/>
    </location>
</feature>
<feature type="transmembrane region" description="Helical" evidence="1">
    <location>
        <begin position="99"/>
        <end position="124"/>
    </location>
</feature>
<dbReference type="Pfam" id="PF13346">
    <property type="entry name" value="ABC2_membrane_5"/>
    <property type="match status" value="1"/>
</dbReference>
<evidence type="ECO:0000313" key="2">
    <source>
        <dbReference type="EMBL" id="WOC33620.1"/>
    </source>
</evidence>
<keyword evidence="1" id="KW-1133">Transmembrane helix</keyword>
<feature type="transmembrane region" description="Helical" evidence="1">
    <location>
        <begin position="9"/>
        <end position="27"/>
    </location>
</feature>
<feature type="transmembrane region" description="Helical" evidence="1">
    <location>
        <begin position="136"/>
        <end position="153"/>
    </location>
</feature>
<gene>
    <name evidence="2" type="ORF">PXC00_02650</name>
</gene>
<dbReference type="RefSeq" id="WP_316935199.1">
    <property type="nucleotide sequence ID" value="NZ_CP135996.1"/>
</dbReference>
<reference evidence="3" key="3">
    <citation type="submission" date="2024-06" db="EMBL/GenBank/DDBJ databases">
        <authorList>
            <person name="Zeng C."/>
        </authorList>
    </citation>
    <scope>NUCLEOTIDE SEQUENCE [LARGE SCALE GENOMIC DNA]</scope>
    <source>
        <strain evidence="3">ZCY20-5</strain>
    </source>
</reference>
<feature type="transmembrane region" description="Helical" evidence="1">
    <location>
        <begin position="33"/>
        <end position="50"/>
    </location>
</feature>
<dbReference type="EMBL" id="CP135996">
    <property type="protein sequence ID" value="WOC33620.1"/>
    <property type="molecule type" value="Genomic_DNA"/>
</dbReference>
<keyword evidence="1" id="KW-0812">Transmembrane</keyword>
<organism evidence="2 3">
    <name type="scientific">Caproicibacterium argilliputei</name>
    <dbReference type="NCBI Taxonomy" id="3030016"/>
    <lineage>
        <taxon>Bacteria</taxon>
        <taxon>Bacillati</taxon>
        <taxon>Bacillota</taxon>
        <taxon>Clostridia</taxon>
        <taxon>Eubacteriales</taxon>
        <taxon>Oscillospiraceae</taxon>
        <taxon>Caproicibacterium</taxon>
    </lineage>
</organism>
<evidence type="ECO:0000313" key="3">
    <source>
        <dbReference type="Proteomes" id="UP001300604"/>
    </source>
</evidence>
<dbReference type="AlphaFoldDB" id="A0AA97DAH4"/>
<sequence>MFYILTGKLKLFLFILFFPVLLLPNSYLFTFEMTYITCLTFTLLLSDSDVKWDRLARTMPCSAFQVVFSKYFLVYILQFLTAVLAFFSSQILGSLLENVVTPAVFCRAFLLPGGLIGLLFLAVCMPFEIRFDIRKSQWVVTVLCIVCALLFTFPTQTRCLKAFFLQVSPLAWILLGITAVLLNVVSIFLSVRFYSNKEY</sequence>
<accession>A0AA97DAH4</accession>
<reference evidence="3" key="2">
    <citation type="submission" date="2024-06" db="EMBL/GenBank/DDBJ databases">
        <title>Caproicibacterium argilliputei sp. nov, a novel caproic acid producing anaerobic bacterium isolated from pit mud.</title>
        <authorList>
            <person name="Zeng C."/>
        </authorList>
    </citation>
    <scope>NUCLEOTIDE SEQUENCE [LARGE SCALE GENOMIC DNA]</scope>
    <source>
        <strain evidence="3">ZCY20-5</strain>
    </source>
</reference>
<name>A0AA97DAH4_9FIRM</name>
<keyword evidence="1" id="KW-0472">Membrane</keyword>
<dbReference type="InterPro" id="IPR025699">
    <property type="entry name" value="ABC2_memb-like"/>
</dbReference>
<dbReference type="KEGG" id="carl:PXC00_02650"/>
<protein>
    <submittedName>
        <fullName evidence="2">ABC-2 transporter permease</fullName>
    </submittedName>
</protein>
<feature type="transmembrane region" description="Helical" evidence="1">
    <location>
        <begin position="71"/>
        <end position="93"/>
    </location>
</feature>
<dbReference type="Proteomes" id="UP001300604">
    <property type="component" value="Chromosome"/>
</dbReference>
<keyword evidence="3" id="KW-1185">Reference proteome</keyword>
<evidence type="ECO:0000256" key="1">
    <source>
        <dbReference type="SAM" id="Phobius"/>
    </source>
</evidence>